<keyword evidence="3" id="KW-1185">Reference proteome</keyword>
<gene>
    <name evidence="2" type="ORF">ACFSW4_12745</name>
</gene>
<name>A0ABW5QD76_9BACI</name>
<keyword evidence="1" id="KW-0812">Transmembrane</keyword>
<comment type="caution">
    <text evidence="2">The sequence shown here is derived from an EMBL/GenBank/DDBJ whole genome shotgun (WGS) entry which is preliminary data.</text>
</comment>
<evidence type="ECO:0000313" key="3">
    <source>
        <dbReference type="Proteomes" id="UP001597452"/>
    </source>
</evidence>
<keyword evidence="1" id="KW-0472">Membrane</keyword>
<proteinExistence type="predicted"/>
<dbReference type="Proteomes" id="UP001597452">
    <property type="component" value="Unassembled WGS sequence"/>
</dbReference>
<evidence type="ECO:0000256" key="1">
    <source>
        <dbReference type="SAM" id="Phobius"/>
    </source>
</evidence>
<dbReference type="RefSeq" id="WP_377329733.1">
    <property type="nucleotide sequence ID" value="NZ_JBHUMZ010000045.1"/>
</dbReference>
<keyword evidence="1" id="KW-1133">Transmembrane helix</keyword>
<sequence length="217" mass="25085">MTNKQKVITFGMVGLFVLGVVISILTYQGLTPNDEQVSDIKKQAQSYIEENFSSEYKITDSFYDNVDVYDTFTYAAVVESDQDDRFRFLVFEHNETDELTDSYVAESFEYELESVLRPKLNEAFGEDQLQELWLTYPKDAGMQLGINYKQVPSVKEVDLKPIIRVTLDRGKNEDDEKKLNQIIEEVQNELNISGGHVTLSFNDNAIIFKDKDIRKEF</sequence>
<evidence type="ECO:0000313" key="2">
    <source>
        <dbReference type="EMBL" id="MFD2639738.1"/>
    </source>
</evidence>
<accession>A0ABW5QD76</accession>
<protein>
    <submittedName>
        <fullName evidence="2">Uncharacterized protein</fullName>
    </submittedName>
</protein>
<dbReference type="EMBL" id="JBHUMZ010000045">
    <property type="protein sequence ID" value="MFD2639738.1"/>
    <property type="molecule type" value="Genomic_DNA"/>
</dbReference>
<feature type="transmembrane region" description="Helical" evidence="1">
    <location>
        <begin position="7"/>
        <end position="27"/>
    </location>
</feature>
<reference evidence="3" key="1">
    <citation type="journal article" date="2019" name="Int. J. Syst. Evol. Microbiol.">
        <title>The Global Catalogue of Microorganisms (GCM) 10K type strain sequencing project: providing services to taxonomists for standard genome sequencing and annotation.</title>
        <authorList>
            <consortium name="The Broad Institute Genomics Platform"/>
            <consortium name="The Broad Institute Genome Sequencing Center for Infectious Disease"/>
            <person name="Wu L."/>
            <person name="Ma J."/>
        </authorList>
    </citation>
    <scope>NUCLEOTIDE SEQUENCE [LARGE SCALE GENOMIC DNA]</scope>
    <source>
        <strain evidence="3">TISTR 1571</strain>
    </source>
</reference>
<organism evidence="2 3">
    <name type="scientific">Piscibacillus salipiscarius</name>
    <dbReference type="NCBI Taxonomy" id="299480"/>
    <lineage>
        <taxon>Bacteria</taxon>
        <taxon>Bacillati</taxon>
        <taxon>Bacillota</taxon>
        <taxon>Bacilli</taxon>
        <taxon>Bacillales</taxon>
        <taxon>Bacillaceae</taxon>
        <taxon>Piscibacillus</taxon>
    </lineage>
</organism>